<evidence type="ECO:0000259" key="3">
    <source>
        <dbReference type="PROSITE" id="PS50835"/>
    </source>
</evidence>
<keyword evidence="2" id="KW-0391">Immunity</keyword>
<protein>
    <recommendedName>
        <fullName evidence="3">Ig-like domain-containing protein</fullName>
    </recommendedName>
</protein>
<reference evidence="4 5" key="1">
    <citation type="submission" date="2020-12" db="EMBL/GenBank/DDBJ databases">
        <title>De novo assembly of Tibetan sheep genome.</title>
        <authorList>
            <person name="Li X."/>
        </authorList>
    </citation>
    <scope>NUCLEOTIDE SEQUENCE [LARGE SCALE GENOMIC DNA]</scope>
    <source>
        <tissue evidence="4">Heart</tissue>
    </source>
</reference>
<sequence length="265" mass="30264">MFGPRSVCKCDFKVYSINLLYLLKHNVERLLLCFNWTYQKRSAKKLFLCSPHSFGQFLKDNGKSSAFKPSREEQETVNRTDVAHARRVSRHPFSSGISLDDLHLIFQAYVHETLIFTRESCDIIRPSPWEGSEHGSLVFLPLRTSVLGQDAPMHSRLLCCVALGLLGVGTWGIGVFQTPKYRLTQMGTKTSLECEQKLNHDNMYWYKQDSKKLLKAMFHYNNKELVGNETVPSRFSPESPDKAHLNLYIDSLEPGDSAVYFCASS</sequence>
<dbReference type="SUPFAM" id="SSF48726">
    <property type="entry name" value="Immunoglobulin"/>
    <property type="match status" value="1"/>
</dbReference>
<dbReference type="InterPro" id="IPR036179">
    <property type="entry name" value="Ig-like_dom_sf"/>
</dbReference>
<dbReference type="PANTHER" id="PTHR23268">
    <property type="entry name" value="T-CELL RECEPTOR BETA CHAIN"/>
    <property type="match status" value="1"/>
</dbReference>
<dbReference type="EMBL" id="JAEMGP010000004">
    <property type="protein sequence ID" value="KAG5210600.1"/>
    <property type="molecule type" value="Genomic_DNA"/>
</dbReference>
<dbReference type="InterPro" id="IPR013106">
    <property type="entry name" value="Ig_V-set"/>
</dbReference>
<dbReference type="GO" id="GO:0005886">
    <property type="term" value="C:plasma membrane"/>
    <property type="evidence" value="ECO:0007669"/>
    <property type="project" value="TreeGrafter"/>
</dbReference>
<dbReference type="InterPro" id="IPR007110">
    <property type="entry name" value="Ig-like_dom"/>
</dbReference>
<feature type="domain" description="Ig-like" evidence="3">
    <location>
        <begin position="187"/>
        <end position="265"/>
    </location>
</feature>
<dbReference type="InterPro" id="IPR013783">
    <property type="entry name" value="Ig-like_fold"/>
</dbReference>
<evidence type="ECO:0000313" key="5">
    <source>
        <dbReference type="Proteomes" id="UP000664991"/>
    </source>
</evidence>
<keyword evidence="1" id="KW-0732">Signal</keyword>
<evidence type="ECO:0000313" key="4">
    <source>
        <dbReference type="EMBL" id="KAG5210600.1"/>
    </source>
</evidence>
<evidence type="ECO:0000256" key="1">
    <source>
        <dbReference type="ARBA" id="ARBA00022729"/>
    </source>
</evidence>
<comment type="caution">
    <text evidence="4">The sequence shown here is derived from an EMBL/GenBank/DDBJ whole genome shotgun (WGS) entry which is preliminary data.</text>
</comment>
<dbReference type="InterPro" id="IPR050413">
    <property type="entry name" value="TCR_beta_variable"/>
</dbReference>
<accession>A0A836AEM0</accession>
<dbReference type="Pfam" id="PF07686">
    <property type="entry name" value="V-set"/>
    <property type="match status" value="1"/>
</dbReference>
<dbReference type="GO" id="GO:0002376">
    <property type="term" value="P:immune system process"/>
    <property type="evidence" value="ECO:0007669"/>
    <property type="project" value="UniProtKB-KW"/>
</dbReference>
<dbReference type="Gene3D" id="2.60.40.10">
    <property type="entry name" value="Immunoglobulins"/>
    <property type="match status" value="1"/>
</dbReference>
<dbReference type="PANTHER" id="PTHR23268:SF92">
    <property type="entry name" value="T CELL RECEPTOR BETA VARIABLE 3-1"/>
    <property type="match status" value="1"/>
</dbReference>
<dbReference type="PROSITE" id="PS50835">
    <property type="entry name" value="IG_LIKE"/>
    <property type="match status" value="1"/>
</dbReference>
<dbReference type="GO" id="GO:0007166">
    <property type="term" value="P:cell surface receptor signaling pathway"/>
    <property type="evidence" value="ECO:0007669"/>
    <property type="project" value="TreeGrafter"/>
</dbReference>
<name>A0A836AEM0_SHEEP</name>
<dbReference type="Proteomes" id="UP000664991">
    <property type="component" value="Unassembled WGS sequence"/>
</dbReference>
<gene>
    <name evidence="4" type="ORF">JEQ12_015794</name>
</gene>
<proteinExistence type="predicted"/>
<organism evidence="4 5">
    <name type="scientific">Ovis aries</name>
    <name type="common">Sheep</name>
    <dbReference type="NCBI Taxonomy" id="9940"/>
    <lineage>
        <taxon>Eukaryota</taxon>
        <taxon>Metazoa</taxon>
        <taxon>Chordata</taxon>
        <taxon>Craniata</taxon>
        <taxon>Vertebrata</taxon>
        <taxon>Euteleostomi</taxon>
        <taxon>Mammalia</taxon>
        <taxon>Eutheria</taxon>
        <taxon>Laurasiatheria</taxon>
        <taxon>Artiodactyla</taxon>
        <taxon>Ruminantia</taxon>
        <taxon>Pecora</taxon>
        <taxon>Bovidae</taxon>
        <taxon>Caprinae</taxon>
        <taxon>Ovis</taxon>
    </lineage>
</organism>
<dbReference type="AlphaFoldDB" id="A0A836AEM0"/>
<evidence type="ECO:0000256" key="2">
    <source>
        <dbReference type="ARBA" id="ARBA00022859"/>
    </source>
</evidence>